<evidence type="ECO:0000313" key="6">
    <source>
        <dbReference type="Proteomes" id="UP000182149"/>
    </source>
</evidence>
<comment type="caution">
    <text evidence="5">The sequence shown here is derived from an EMBL/GenBank/DDBJ whole genome shotgun (WGS) entry which is preliminary data.</text>
</comment>
<dbReference type="PROSITE" id="PS00894">
    <property type="entry name" value="HTH_DEOR_1"/>
    <property type="match status" value="1"/>
</dbReference>
<dbReference type="InterPro" id="IPR037171">
    <property type="entry name" value="NagB/RpiA_transferase-like"/>
</dbReference>
<dbReference type="InterPro" id="IPR001034">
    <property type="entry name" value="DeoR_HTH"/>
</dbReference>
<dbReference type="Proteomes" id="UP000182149">
    <property type="component" value="Unassembled WGS sequence"/>
</dbReference>
<dbReference type="GO" id="GO:0003700">
    <property type="term" value="F:DNA-binding transcription factor activity"/>
    <property type="evidence" value="ECO:0007669"/>
    <property type="project" value="InterPro"/>
</dbReference>
<protein>
    <recommendedName>
        <fullName evidence="4">HTH deoR-type domain-containing protein</fullName>
    </recommendedName>
</protein>
<name>A0A1L8QWN3_9ENTE</name>
<sequence>MNQKERLDLILTTLKTEKKLSLKEVISLTNTSRDTARRDIVALTENNLVQRTYGGIALLESFKELDSYLERSTHKNREKFLLAKEASQLIKDNELVYLDVSTTVSLIPKNIDKNKTNLMVTNSIDIADQLLRYSNCHCRLLGGNLDREARCVVGTKPLNELEDYKFDISFLGVAGIDENGVYYGYEEDLELKRKIRQQSKKIVLLVDNTKIEKSHNFCVFNIEDIDVIIINAQLPSHLLKVLKKNKVQIITITEEKLE</sequence>
<dbReference type="Gene3D" id="3.40.50.1360">
    <property type="match status" value="1"/>
</dbReference>
<keyword evidence="3" id="KW-0804">Transcription</keyword>
<dbReference type="PANTHER" id="PTHR30363:SF51">
    <property type="entry name" value="HTH-TYPE TRANSCRIPTIONAL REPRESSOR GLCR"/>
    <property type="match status" value="1"/>
</dbReference>
<dbReference type="SMART" id="SM01134">
    <property type="entry name" value="DeoRC"/>
    <property type="match status" value="1"/>
</dbReference>
<dbReference type="EMBL" id="JXKD01000002">
    <property type="protein sequence ID" value="OJG11895.1"/>
    <property type="molecule type" value="Genomic_DNA"/>
</dbReference>
<evidence type="ECO:0000256" key="3">
    <source>
        <dbReference type="ARBA" id="ARBA00023163"/>
    </source>
</evidence>
<dbReference type="InterPro" id="IPR036390">
    <property type="entry name" value="WH_DNA-bd_sf"/>
</dbReference>
<evidence type="ECO:0000313" key="5">
    <source>
        <dbReference type="EMBL" id="OJG11895.1"/>
    </source>
</evidence>
<feature type="domain" description="HTH deoR-type" evidence="4">
    <location>
        <begin position="3"/>
        <end position="58"/>
    </location>
</feature>
<organism evidence="5 6">
    <name type="scientific">Enterococcus aquimarinus</name>
    <dbReference type="NCBI Taxonomy" id="328396"/>
    <lineage>
        <taxon>Bacteria</taxon>
        <taxon>Bacillati</taxon>
        <taxon>Bacillota</taxon>
        <taxon>Bacilli</taxon>
        <taxon>Lactobacillales</taxon>
        <taxon>Enterococcaceae</taxon>
        <taxon>Enterococcus</taxon>
    </lineage>
</organism>
<keyword evidence="2" id="KW-0238">DNA-binding</keyword>
<keyword evidence="6" id="KW-1185">Reference proteome</keyword>
<reference evidence="5 6" key="1">
    <citation type="submission" date="2014-12" db="EMBL/GenBank/DDBJ databases">
        <title>Draft genome sequences of 29 type strains of Enterococci.</title>
        <authorList>
            <person name="Zhong Z."/>
            <person name="Sun Z."/>
            <person name="Liu W."/>
            <person name="Zhang W."/>
            <person name="Zhang H."/>
        </authorList>
    </citation>
    <scope>NUCLEOTIDE SEQUENCE [LARGE SCALE GENOMIC DNA]</scope>
    <source>
        <strain evidence="5 6">DSM 17690</strain>
    </source>
</reference>
<dbReference type="GO" id="GO:0003677">
    <property type="term" value="F:DNA binding"/>
    <property type="evidence" value="ECO:0007669"/>
    <property type="project" value="UniProtKB-KW"/>
</dbReference>
<accession>A0A1L8QWN3</accession>
<dbReference type="PANTHER" id="PTHR30363">
    <property type="entry name" value="HTH-TYPE TRANSCRIPTIONAL REGULATOR SRLR-RELATED"/>
    <property type="match status" value="1"/>
</dbReference>
<dbReference type="AlphaFoldDB" id="A0A1L8QWN3"/>
<evidence type="ECO:0000256" key="2">
    <source>
        <dbReference type="ARBA" id="ARBA00023125"/>
    </source>
</evidence>
<dbReference type="InterPro" id="IPR018356">
    <property type="entry name" value="Tscrpt_reg_HTH_DeoR_CS"/>
</dbReference>
<dbReference type="OrthoDB" id="9798651at2"/>
<dbReference type="STRING" id="328396.RU93_GL001128"/>
<evidence type="ECO:0000259" key="4">
    <source>
        <dbReference type="PROSITE" id="PS51000"/>
    </source>
</evidence>
<proteinExistence type="predicted"/>
<dbReference type="SUPFAM" id="SSF100950">
    <property type="entry name" value="NagB/RpiA/CoA transferase-like"/>
    <property type="match status" value="1"/>
</dbReference>
<dbReference type="RefSeq" id="WP_071874064.1">
    <property type="nucleotide sequence ID" value="NZ_JBHSHF010000012.1"/>
</dbReference>
<dbReference type="PROSITE" id="PS51000">
    <property type="entry name" value="HTH_DEOR_2"/>
    <property type="match status" value="1"/>
</dbReference>
<dbReference type="InterPro" id="IPR050313">
    <property type="entry name" value="Carb_Metab_HTH_regulators"/>
</dbReference>
<dbReference type="Pfam" id="PF00455">
    <property type="entry name" value="DeoRC"/>
    <property type="match status" value="1"/>
</dbReference>
<evidence type="ECO:0000256" key="1">
    <source>
        <dbReference type="ARBA" id="ARBA00023015"/>
    </source>
</evidence>
<dbReference type="SMART" id="SM00420">
    <property type="entry name" value="HTH_DEOR"/>
    <property type="match status" value="1"/>
</dbReference>
<dbReference type="SUPFAM" id="SSF46785">
    <property type="entry name" value="Winged helix' DNA-binding domain"/>
    <property type="match status" value="1"/>
</dbReference>
<keyword evidence="1" id="KW-0805">Transcription regulation</keyword>
<gene>
    <name evidence="5" type="ORF">RU93_GL001128</name>
</gene>
<dbReference type="InterPro" id="IPR014036">
    <property type="entry name" value="DeoR-like_C"/>
</dbReference>
<dbReference type="Pfam" id="PF08220">
    <property type="entry name" value="HTH_DeoR"/>
    <property type="match status" value="1"/>
</dbReference>